<comment type="caution">
    <text evidence="11">The sequence shown here is derived from an EMBL/GenBank/DDBJ whole genome shotgun (WGS) entry which is preliminary data.</text>
</comment>
<evidence type="ECO:0000256" key="1">
    <source>
        <dbReference type="ARBA" id="ARBA00001947"/>
    </source>
</evidence>
<keyword evidence="4" id="KW-0378">Hydrolase</keyword>
<keyword evidence="12" id="KW-1185">Reference proteome</keyword>
<evidence type="ECO:0000259" key="10">
    <source>
        <dbReference type="PROSITE" id="PS52035"/>
    </source>
</evidence>
<feature type="domain" description="Peptidase M14" evidence="10">
    <location>
        <begin position="50"/>
        <end position="411"/>
    </location>
</feature>
<sequence>MKNIKYTLLLFIGMGLGISANQSAEAQVTEGTFQAAGSPANPKVEVSWNKYYNYQGISDITAELAEAHPNLIKRESIGKSYQGRDLWLLTVTNFNEGDADRKPAMYIDGNIHSNEIQGTEVSLYTAWYLAEMYGKNEFITQLLDEKTFYIAPTINPDGRENFFDAPNTASSPRSGMKPIDNDLDGEVNEDGYDDLNGDGSITMMRRKNPRGQFVEHPDYPEFMQRVGPDEFGEYELLGYEGIDNDGDGDVNEDGEGYYDPNRDWGWKWQPDYIQGGAHKYPFSLPENRAVMEFVMDHPNIAAAQSYHNSGGMILRGPGAAEDVDTYNRSDIQVYDALGEMGERLIPGYNYWVVYDDLYTVFGGELDWFYGSRGAFTFTNELWASFEMFNEESRGRFSADTYEFNKHLLFNDALTEWETVDHPQYGEIEVGGTKKNFGRAHPGFLLEQMAHRNMAFTIYHAYHTPNLVIDEISEKDLGGGLKEVTAVITNTRMIPTHASQDLKYKITRPNYISIDGARVEAGMIVTNRDRNETVEQKNNPEKIAVDNIPGMDSVTVRWIVSGGNNYTFTVDSEKGGLVSKRK</sequence>
<evidence type="ECO:0000256" key="9">
    <source>
        <dbReference type="SAM" id="SignalP"/>
    </source>
</evidence>
<evidence type="ECO:0000256" key="8">
    <source>
        <dbReference type="SAM" id="MobiDB-lite"/>
    </source>
</evidence>
<dbReference type="SMART" id="SM00631">
    <property type="entry name" value="Zn_pept"/>
    <property type="match status" value="1"/>
</dbReference>
<accession>A0ABW5JKH5</accession>
<feature type="region of interest" description="Disordered" evidence="8">
    <location>
        <begin position="160"/>
        <end position="179"/>
    </location>
</feature>
<reference evidence="12" key="1">
    <citation type="journal article" date="2019" name="Int. J. Syst. Evol. Microbiol.">
        <title>The Global Catalogue of Microorganisms (GCM) 10K type strain sequencing project: providing services to taxonomists for standard genome sequencing and annotation.</title>
        <authorList>
            <consortium name="The Broad Institute Genomics Platform"/>
            <consortium name="The Broad Institute Genome Sequencing Center for Infectious Disease"/>
            <person name="Wu L."/>
            <person name="Ma J."/>
        </authorList>
    </citation>
    <scope>NUCLEOTIDE SEQUENCE [LARGE SCALE GENOMIC DNA]</scope>
    <source>
        <strain evidence="12">KCTC 52042</strain>
    </source>
</reference>
<keyword evidence="5" id="KW-0862">Zinc</keyword>
<evidence type="ECO:0000256" key="3">
    <source>
        <dbReference type="ARBA" id="ARBA00022670"/>
    </source>
</evidence>
<protein>
    <submittedName>
        <fullName evidence="11">M14 family metallopeptidase</fullName>
    </submittedName>
</protein>
<organism evidence="11 12">
    <name type="scientific">Gracilimonas halophila</name>
    <dbReference type="NCBI Taxonomy" id="1834464"/>
    <lineage>
        <taxon>Bacteria</taxon>
        <taxon>Pseudomonadati</taxon>
        <taxon>Balneolota</taxon>
        <taxon>Balneolia</taxon>
        <taxon>Balneolales</taxon>
        <taxon>Balneolaceae</taxon>
        <taxon>Gracilimonas</taxon>
    </lineage>
</organism>
<dbReference type="Gene3D" id="3.40.630.10">
    <property type="entry name" value="Zn peptidases"/>
    <property type="match status" value="1"/>
</dbReference>
<keyword evidence="6" id="KW-0482">Metalloprotease</keyword>
<dbReference type="EMBL" id="JBHULI010000022">
    <property type="protein sequence ID" value="MFD2531943.1"/>
    <property type="molecule type" value="Genomic_DNA"/>
</dbReference>
<comment type="cofactor">
    <cofactor evidence="1">
        <name>Zn(2+)</name>
        <dbReference type="ChEBI" id="CHEBI:29105"/>
    </cofactor>
</comment>
<keyword evidence="9" id="KW-0732">Signal</keyword>
<name>A0ABW5JKH5_9BACT</name>
<dbReference type="Pfam" id="PF00246">
    <property type="entry name" value="Peptidase_M14"/>
    <property type="match status" value="1"/>
</dbReference>
<evidence type="ECO:0000256" key="6">
    <source>
        <dbReference type="ARBA" id="ARBA00023049"/>
    </source>
</evidence>
<feature type="active site" description="Proton donor/acceptor" evidence="7">
    <location>
        <position position="380"/>
    </location>
</feature>
<feature type="signal peptide" evidence="9">
    <location>
        <begin position="1"/>
        <end position="26"/>
    </location>
</feature>
<evidence type="ECO:0000256" key="5">
    <source>
        <dbReference type="ARBA" id="ARBA00022833"/>
    </source>
</evidence>
<keyword evidence="3" id="KW-0645">Protease</keyword>
<dbReference type="SUPFAM" id="SSF53187">
    <property type="entry name" value="Zn-dependent exopeptidases"/>
    <property type="match status" value="1"/>
</dbReference>
<evidence type="ECO:0000313" key="12">
    <source>
        <dbReference type="Proteomes" id="UP001597460"/>
    </source>
</evidence>
<feature type="chain" id="PRO_5047384182" evidence="9">
    <location>
        <begin position="27"/>
        <end position="581"/>
    </location>
</feature>
<evidence type="ECO:0000256" key="2">
    <source>
        <dbReference type="ARBA" id="ARBA00005988"/>
    </source>
</evidence>
<dbReference type="InterPro" id="IPR000834">
    <property type="entry name" value="Peptidase_M14"/>
</dbReference>
<proteinExistence type="inferred from homology"/>
<evidence type="ECO:0000256" key="4">
    <source>
        <dbReference type="ARBA" id="ARBA00022801"/>
    </source>
</evidence>
<dbReference type="Proteomes" id="UP001597460">
    <property type="component" value="Unassembled WGS sequence"/>
</dbReference>
<dbReference type="PRINTS" id="PR00765">
    <property type="entry name" value="CRBOXYPTASEA"/>
</dbReference>
<dbReference type="PANTHER" id="PTHR11705">
    <property type="entry name" value="PROTEASE FAMILY M14 CARBOXYPEPTIDASE A,B"/>
    <property type="match status" value="1"/>
</dbReference>
<evidence type="ECO:0000256" key="7">
    <source>
        <dbReference type="PROSITE-ProRule" id="PRU01379"/>
    </source>
</evidence>
<dbReference type="PANTHER" id="PTHR11705:SF143">
    <property type="entry name" value="SLL0236 PROTEIN"/>
    <property type="match status" value="1"/>
</dbReference>
<evidence type="ECO:0000313" key="11">
    <source>
        <dbReference type="EMBL" id="MFD2531943.1"/>
    </source>
</evidence>
<dbReference type="PROSITE" id="PS52035">
    <property type="entry name" value="PEPTIDASE_M14"/>
    <property type="match status" value="1"/>
</dbReference>
<dbReference type="CDD" id="cd06905">
    <property type="entry name" value="M14-like"/>
    <property type="match status" value="1"/>
</dbReference>
<comment type="similarity">
    <text evidence="2 7">Belongs to the peptidase M14 family.</text>
</comment>
<gene>
    <name evidence="11" type="ORF">ACFSVN_05760</name>
</gene>
<dbReference type="RefSeq" id="WP_390299897.1">
    <property type="nucleotide sequence ID" value="NZ_JBHULI010000022.1"/>
</dbReference>